<dbReference type="Proteomes" id="UP001418222">
    <property type="component" value="Unassembled WGS sequence"/>
</dbReference>
<keyword evidence="2" id="KW-1185">Reference proteome</keyword>
<dbReference type="EMBL" id="JBBWWQ010000004">
    <property type="protein sequence ID" value="KAK8949692.1"/>
    <property type="molecule type" value="Genomic_DNA"/>
</dbReference>
<sequence length="165" mass="18164">MGANGANAAAGRLFIRRSVAFCSKRRRRNAEPNEALGFIWFGGGGWKQSVRTGGGRWLLQTELFGGVSQGGWVETEQTSPEVHLFFLLRRRLLKTELRNAQTNGALVFLDLGICTLIDQHPASPIRRKTKLTTSFTRVDDPSPAPKFILPTGLLLSFLTAMAPPL</sequence>
<protein>
    <submittedName>
        <fullName evidence="1">Uncharacterized protein</fullName>
    </submittedName>
</protein>
<comment type="caution">
    <text evidence="1">The sequence shown here is derived from an EMBL/GenBank/DDBJ whole genome shotgun (WGS) entry which is preliminary data.</text>
</comment>
<proteinExistence type="predicted"/>
<organism evidence="1 2">
    <name type="scientific">Platanthera zijinensis</name>
    <dbReference type="NCBI Taxonomy" id="2320716"/>
    <lineage>
        <taxon>Eukaryota</taxon>
        <taxon>Viridiplantae</taxon>
        <taxon>Streptophyta</taxon>
        <taxon>Embryophyta</taxon>
        <taxon>Tracheophyta</taxon>
        <taxon>Spermatophyta</taxon>
        <taxon>Magnoliopsida</taxon>
        <taxon>Liliopsida</taxon>
        <taxon>Asparagales</taxon>
        <taxon>Orchidaceae</taxon>
        <taxon>Orchidoideae</taxon>
        <taxon>Orchideae</taxon>
        <taxon>Orchidinae</taxon>
        <taxon>Platanthera</taxon>
    </lineage>
</organism>
<accession>A0AAP0BVU1</accession>
<reference evidence="1 2" key="1">
    <citation type="journal article" date="2022" name="Nat. Plants">
        <title>Genomes of leafy and leafless Platanthera orchids illuminate the evolution of mycoheterotrophy.</title>
        <authorList>
            <person name="Li M.H."/>
            <person name="Liu K.W."/>
            <person name="Li Z."/>
            <person name="Lu H.C."/>
            <person name="Ye Q.L."/>
            <person name="Zhang D."/>
            <person name="Wang J.Y."/>
            <person name="Li Y.F."/>
            <person name="Zhong Z.M."/>
            <person name="Liu X."/>
            <person name="Yu X."/>
            <person name="Liu D.K."/>
            <person name="Tu X.D."/>
            <person name="Liu B."/>
            <person name="Hao Y."/>
            <person name="Liao X.Y."/>
            <person name="Jiang Y.T."/>
            <person name="Sun W.H."/>
            <person name="Chen J."/>
            <person name="Chen Y.Q."/>
            <person name="Ai Y."/>
            <person name="Zhai J.W."/>
            <person name="Wu S.S."/>
            <person name="Zhou Z."/>
            <person name="Hsiao Y.Y."/>
            <person name="Wu W.L."/>
            <person name="Chen Y.Y."/>
            <person name="Lin Y.F."/>
            <person name="Hsu J.L."/>
            <person name="Li C.Y."/>
            <person name="Wang Z.W."/>
            <person name="Zhao X."/>
            <person name="Zhong W.Y."/>
            <person name="Ma X.K."/>
            <person name="Ma L."/>
            <person name="Huang J."/>
            <person name="Chen G.Z."/>
            <person name="Huang M.Z."/>
            <person name="Huang L."/>
            <person name="Peng D.H."/>
            <person name="Luo Y.B."/>
            <person name="Zou S.Q."/>
            <person name="Chen S.P."/>
            <person name="Lan S."/>
            <person name="Tsai W.C."/>
            <person name="Van de Peer Y."/>
            <person name="Liu Z.J."/>
        </authorList>
    </citation>
    <scope>NUCLEOTIDE SEQUENCE [LARGE SCALE GENOMIC DNA]</scope>
    <source>
        <strain evidence="1">Lor287</strain>
    </source>
</reference>
<gene>
    <name evidence="1" type="ORF">KSP39_PZI005221</name>
</gene>
<name>A0AAP0BVU1_9ASPA</name>
<evidence type="ECO:0000313" key="1">
    <source>
        <dbReference type="EMBL" id="KAK8949692.1"/>
    </source>
</evidence>
<evidence type="ECO:0000313" key="2">
    <source>
        <dbReference type="Proteomes" id="UP001418222"/>
    </source>
</evidence>
<dbReference type="AlphaFoldDB" id="A0AAP0BVU1"/>